<evidence type="ECO:0000313" key="3">
    <source>
        <dbReference type="Proteomes" id="UP000198609"/>
    </source>
</evidence>
<dbReference type="AlphaFoldDB" id="A0A1H4ID00"/>
<feature type="region of interest" description="Disordered" evidence="1">
    <location>
        <begin position="1"/>
        <end position="37"/>
    </location>
</feature>
<evidence type="ECO:0000313" key="2">
    <source>
        <dbReference type="EMBL" id="SEB31813.1"/>
    </source>
</evidence>
<proteinExistence type="predicted"/>
<protein>
    <submittedName>
        <fullName evidence="2">Uncharacterized protein</fullName>
    </submittedName>
</protein>
<organism evidence="2 3">
    <name type="scientific">Streptomyces melanosporofaciens</name>
    <dbReference type="NCBI Taxonomy" id="67327"/>
    <lineage>
        <taxon>Bacteria</taxon>
        <taxon>Bacillati</taxon>
        <taxon>Actinomycetota</taxon>
        <taxon>Actinomycetes</taxon>
        <taxon>Kitasatosporales</taxon>
        <taxon>Streptomycetaceae</taxon>
        <taxon>Streptomyces</taxon>
        <taxon>Streptomyces violaceusniger group</taxon>
    </lineage>
</organism>
<evidence type="ECO:0000256" key="1">
    <source>
        <dbReference type="SAM" id="MobiDB-lite"/>
    </source>
</evidence>
<sequence length="154" mass="16577">MSDPGIGDHIGDTPGSGSRSVVPAVHRAAPSPSKKEITMSSATLESVIDFILNQADEGSVEKVFAAGNQRMATLINARAAQVTEGATVRLTGLKPKYLNGLQGEVVELTRERKQIIAVVLLDETSTTEFSFHREIDPETQRHRVRVPAGTCKVL</sequence>
<reference evidence="3" key="1">
    <citation type="submission" date="2016-10" db="EMBL/GenBank/DDBJ databases">
        <authorList>
            <person name="Varghese N."/>
            <person name="Submissions S."/>
        </authorList>
    </citation>
    <scope>NUCLEOTIDE SEQUENCE [LARGE SCALE GENOMIC DNA]</scope>
    <source>
        <strain evidence="3">DSM 40318</strain>
    </source>
</reference>
<dbReference type="Proteomes" id="UP000198609">
    <property type="component" value="Unassembled WGS sequence"/>
</dbReference>
<accession>A0A1H4ID00</accession>
<dbReference type="EMBL" id="FNST01000001">
    <property type="protein sequence ID" value="SEB31813.1"/>
    <property type="molecule type" value="Genomic_DNA"/>
</dbReference>
<keyword evidence="3" id="KW-1185">Reference proteome</keyword>
<name>A0A1H4ID00_STRMJ</name>
<dbReference type="RefSeq" id="WP_143059727.1">
    <property type="nucleotide sequence ID" value="NZ_FNST01000001.1"/>
</dbReference>
<gene>
    <name evidence="2" type="ORF">SAMN04490356_0516</name>
</gene>